<dbReference type="InterPro" id="IPR050088">
    <property type="entry name" value="IspD/TarI_cytidylyltransf_bact"/>
</dbReference>
<dbReference type="PROSITE" id="PS00061">
    <property type="entry name" value="ADH_SHORT"/>
    <property type="match status" value="1"/>
</dbReference>
<evidence type="ECO:0000256" key="3">
    <source>
        <dbReference type="ARBA" id="ARBA00022695"/>
    </source>
</evidence>
<sequence>MVSGHPAEAPGGAFATPERPEPAPARTIAVVLAGGTGSRVGLSIPKQLIKVAGKAVMEHTIGIFEDSPAIDDIYVLMHPDHLESAQRIGARFGKVRQVLAGGQTRNETTRAALSVLTKSHPGDTKVLFHDAVRPLLDQRIIDDLVAALDAGYDAVDVAIPSADTIIEVNDADEIVSIPPRAKLRRGQTPQAFRLGVIDQAYQIAWQDPAFQATDDCTVVLNYLPQTAIKVVEGAGHNMKITEPIDVFIADKLFQLASAVVSTDRSHYAERLAGKVLVVLGGSYGIGADIAALAESYGARVHCFSRSQTSTHVEEPEEVAAALAEVYQAEGRIDYVVVTAGLLSIGKLDELALDDVLAAIRVNYVAPVIAARASYRYLKETRGQLLLFTSSSYTRGRADYSLYSSAKAAVVNLTQALADEWSPLGVRVNCINPERTATPMRTKAFGKEPADSLLESQAVALSALDVLLAGITGQVIDVRRAEPGAGPGTERKPAALEAALEAASESIDLP</sequence>
<dbReference type="AlphaFoldDB" id="A0A2A9CUN2"/>
<dbReference type="InterPro" id="IPR034683">
    <property type="entry name" value="IspD/TarI"/>
</dbReference>
<dbReference type="PANTHER" id="PTHR32125">
    <property type="entry name" value="2-C-METHYL-D-ERYTHRITOL 4-PHOSPHATE CYTIDYLYLTRANSFERASE, CHLOROPLASTIC"/>
    <property type="match status" value="1"/>
</dbReference>
<organism evidence="5 6">
    <name type="scientific">Propionicimonas paludicola</name>
    <dbReference type="NCBI Taxonomy" id="185243"/>
    <lineage>
        <taxon>Bacteria</taxon>
        <taxon>Bacillati</taxon>
        <taxon>Actinomycetota</taxon>
        <taxon>Actinomycetes</taxon>
        <taxon>Propionibacteriales</taxon>
        <taxon>Nocardioidaceae</taxon>
        <taxon>Propionicimonas</taxon>
    </lineage>
</organism>
<gene>
    <name evidence="5" type="ORF">ATK74_2418</name>
</gene>
<evidence type="ECO:0000256" key="1">
    <source>
        <dbReference type="ARBA" id="ARBA00006484"/>
    </source>
</evidence>
<dbReference type="InterPro" id="IPR002347">
    <property type="entry name" value="SDR_fam"/>
</dbReference>
<comment type="caution">
    <text evidence="5">The sequence shown here is derived from an EMBL/GenBank/DDBJ whole genome shotgun (WGS) entry which is preliminary data.</text>
</comment>
<dbReference type="PRINTS" id="PR00081">
    <property type="entry name" value="GDHRDH"/>
</dbReference>
<accession>A0A2A9CUN2</accession>
<dbReference type="PANTHER" id="PTHR32125:SF4">
    <property type="entry name" value="2-C-METHYL-D-ERYTHRITOL 4-PHOSPHATE CYTIDYLYLTRANSFERASE, CHLOROPLASTIC"/>
    <property type="match status" value="1"/>
</dbReference>
<dbReference type="Gene3D" id="3.40.50.720">
    <property type="entry name" value="NAD(P)-binding Rossmann-like Domain"/>
    <property type="match status" value="1"/>
</dbReference>
<dbReference type="InterPro" id="IPR036291">
    <property type="entry name" value="NAD(P)-bd_dom_sf"/>
</dbReference>
<dbReference type="EMBL" id="PDJC01000001">
    <property type="protein sequence ID" value="PFG17841.1"/>
    <property type="molecule type" value="Genomic_DNA"/>
</dbReference>
<name>A0A2A9CUN2_9ACTN</name>
<dbReference type="CDD" id="cd02516">
    <property type="entry name" value="CDP-ME_synthetase"/>
    <property type="match status" value="1"/>
</dbReference>
<dbReference type="SUPFAM" id="SSF51735">
    <property type="entry name" value="NAD(P)-binding Rossmann-fold domains"/>
    <property type="match status" value="1"/>
</dbReference>
<protein>
    <submittedName>
        <fullName evidence="5">2-C-methyl-D-erythritol 4-phosphate cytidylyltransferase</fullName>
    </submittedName>
</protein>
<comment type="similarity">
    <text evidence="1">Belongs to the short-chain dehydrogenases/reductases (SDR) family.</text>
</comment>
<dbReference type="GO" id="GO:0050518">
    <property type="term" value="F:2-C-methyl-D-erythritol 4-phosphate cytidylyltransferase activity"/>
    <property type="evidence" value="ECO:0007669"/>
    <property type="project" value="TreeGrafter"/>
</dbReference>
<dbReference type="InterPro" id="IPR029044">
    <property type="entry name" value="Nucleotide-diphossugar_trans"/>
</dbReference>
<keyword evidence="2 5" id="KW-0808">Transferase</keyword>
<dbReference type="Pfam" id="PF00106">
    <property type="entry name" value="adh_short"/>
    <property type="match status" value="1"/>
</dbReference>
<dbReference type="Pfam" id="PF01128">
    <property type="entry name" value="IspD"/>
    <property type="match status" value="1"/>
</dbReference>
<dbReference type="Proteomes" id="UP000226079">
    <property type="component" value="Unassembled WGS sequence"/>
</dbReference>
<dbReference type="PIRSF" id="PIRSF036586">
    <property type="entry name" value="CDP-ribitol_syn"/>
    <property type="match status" value="1"/>
</dbReference>
<evidence type="ECO:0000313" key="5">
    <source>
        <dbReference type="EMBL" id="PFG17841.1"/>
    </source>
</evidence>
<dbReference type="OrthoDB" id="9802561at2"/>
<dbReference type="InterPro" id="IPR012115">
    <property type="entry name" value="CDP-ribitol_syn"/>
</dbReference>
<evidence type="ECO:0000256" key="2">
    <source>
        <dbReference type="ARBA" id="ARBA00022679"/>
    </source>
</evidence>
<dbReference type="InterPro" id="IPR020904">
    <property type="entry name" value="Sc_DH/Rdtase_CS"/>
</dbReference>
<evidence type="ECO:0000256" key="4">
    <source>
        <dbReference type="SAM" id="MobiDB-lite"/>
    </source>
</evidence>
<dbReference type="SUPFAM" id="SSF53448">
    <property type="entry name" value="Nucleotide-diphospho-sugar transferases"/>
    <property type="match status" value="1"/>
</dbReference>
<evidence type="ECO:0000313" key="6">
    <source>
        <dbReference type="Proteomes" id="UP000226079"/>
    </source>
</evidence>
<dbReference type="CDD" id="cd05233">
    <property type="entry name" value="SDR_c"/>
    <property type="match status" value="1"/>
</dbReference>
<proteinExistence type="inferred from homology"/>
<keyword evidence="6" id="KW-1185">Reference proteome</keyword>
<keyword evidence="3 5" id="KW-0548">Nucleotidyltransferase</keyword>
<feature type="region of interest" description="Disordered" evidence="4">
    <location>
        <begin position="1"/>
        <end position="21"/>
    </location>
</feature>
<reference evidence="5 6" key="1">
    <citation type="submission" date="2017-10" db="EMBL/GenBank/DDBJ databases">
        <title>Sequencing the genomes of 1000 actinobacteria strains.</title>
        <authorList>
            <person name="Klenk H.-P."/>
        </authorList>
    </citation>
    <scope>NUCLEOTIDE SEQUENCE [LARGE SCALE GENOMIC DNA]</scope>
    <source>
        <strain evidence="5 6">DSM 15597</strain>
    </source>
</reference>
<dbReference type="Gene3D" id="3.90.550.10">
    <property type="entry name" value="Spore Coat Polysaccharide Biosynthesis Protein SpsA, Chain A"/>
    <property type="match status" value="1"/>
</dbReference>